<feature type="region of interest" description="Disordered" evidence="1">
    <location>
        <begin position="173"/>
        <end position="198"/>
    </location>
</feature>
<evidence type="ECO:0000313" key="3">
    <source>
        <dbReference type="Proteomes" id="UP000324748"/>
    </source>
</evidence>
<dbReference type="OrthoDB" id="3365172at2759"/>
<dbReference type="AlphaFoldDB" id="A0A5B0QVI9"/>
<protein>
    <submittedName>
        <fullName evidence="2">Uncharacterized protein</fullName>
    </submittedName>
</protein>
<name>A0A5B0QVI9_PUCGR</name>
<proteinExistence type="predicted"/>
<evidence type="ECO:0000256" key="1">
    <source>
        <dbReference type="SAM" id="MobiDB-lite"/>
    </source>
</evidence>
<organism evidence="2 3">
    <name type="scientific">Puccinia graminis f. sp. tritici</name>
    <dbReference type="NCBI Taxonomy" id="56615"/>
    <lineage>
        <taxon>Eukaryota</taxon>
        <taxon>Fungi</taxon>
        <taxon>Dikarya</taxon>
        <taxon>Basidiomycota</taxon>
        <taxon>Pucciniomycotina</taxon>
        <taxon>Pucciniomycetes</taxon>
        <taxon>Pucciniales</taxon>
        <taxon>Pucciniaceae</taxon>
        <taxon>Puccinia</taxon>
    </lineage>
</organism>
<reference evidence="2 3" key="1">
    <citation type="submission" date="2019-05" db="EMBL/GenBank/DDBJ databases">
        <title>Emergence of the Ug99 lineage of the wheat stem rust pathogen through somatic hybridization.</title>
        <authorList>
            <person name="Li F."/>
            <person name="Upadhyaya N.M."/>
            <person name="Sperschneider J."/>
            <person name="Matny O."/>
            <person name="Nguyen-Phuc H."/>
            <person name="Mago R."/>
            <person name="Raley C."/>
            <person name="Miller M.E."/>
            <person name="Silverstein K.A.T."/>
            <person name="Henningsen E."/>
            <person name="Hirsch C.D."/>
            <person name="Visser B."/>
            <person name="Pretorius Z.A."/>
            <person name="Steffenson B.J."/>
            <person name="Schwessinger B."/>
            <person name="Dodds P.N."/>
            <person name="Figueroa M."/>
        </authorList>
    </citation>
    <scope>NUCLEOTIDE SEQUENCE [LARGE SCALE GENOMIC DNA]</scope>
    <source>
        <strain evidence="2">21-0</strain>
    </source>
</reference>
<accession>A0A5B0QVI9</accession>
<sequence>MGDRDLLSGLVQLVEKSPHIGLCYILSVQRKWIEDKDVADAKRESNDIDIYHRVAIQDRIHLLDRVQNWETGRYQLDTRIRSLLGSIEMNDPVLIEGRLPYPLPNSSEFLNWAESIKIAIVISSARQLLIDPAETEKIWRLQSNRRPSSSFGQISGQNLRCWYTAIENPGGFGRGGRFQSRRSERSHNENEHHPENSREVAGEAFVNCTPKWRRKSLCIETNAAMSYEQIGEWEAAEQAYEIAQEKARSNLLPFGQGEYTLGDHWFYALQNSTMGFLKRFGEG</sequence>
<dbReference type="EMBL" id="VSWC01000002">
    <property type="protein sequence ID" value="KAA1117322.1"/>
    <property type="molecule type" value="Genomic_DNA"/>
</dbReference>
<dbReference type="Proteomes" id="UP000324748">
    <property type="component" value="Unassembled WGS sequence"/>
</dbReference>
<feature type="compositionally biased region" description="Basic and acidic residues" evidence="1">
    <location>
        <begin position="181"/>
        <end position="198"/>
    </location>
</feature>
<comment type="caution">
    <text evidence="2">The sequence shown here is derived from an EMBL/GenBank/DDBJ whole genome shotgun (WGS) entry which is preliminary data.</text>
</comment>
<evidence type="ECO:0000313" key="2">
    <source>
        <dbReference type="EMBL" id="KAA1117322.1"/>
    </source>
</evidence>
<keyword evidence="3" id="KW-1185">Reference proteome</keyword>
<gene>
    <name evidence="2" type="ORF">PGT21_003579</name>
</gene>